<dbReference type="EMBL" id="JBHTBF010000003">
    <property type="protein sequence ID" value="MFC7318292.1"/>
    <property type="molecule type" value="Genomic_DNA"/>
</dbReference>
<dbReference type="InterPro" id="IPR048925">
    <property type="entry name" value="RdfA"/>
</dbReference>
<proteinExistence type="predicted"/>
<dbReference type="Pfam" id="PF21811">
    <property type="entry name" value="RdfA"/>
    <property type="match status" value="1"/>
</dbReference>
<evidence type="ECO:0000313" key="2">
    <source>
        <dbReference type="Proteomes" id="UP001596547"/>
    </source>
</evidence>
<keyword evidence="2" id="KW-1185">Reference proteome</keyword>
<dbReference type="Proteomes" id="UP001596547">
    <property type="component" value="Unassembled WGS sequence"/>
</dbReference>
<evidence type="ECO:0000313" key="1">
    <source>
        <dbReference type="EMBL" id="MFC7318292.1"/>
    </source>
</evidence>
<protein>
    <submittedName>
        <fullName evidence="1">Rod-determining factor RdfA</fullName>
    </submittedName>
</protein>
<dbReference type="GeneID" id="79317534"/>
<dbReference type="RefSeq" id="WP_276305917.1">
    <property type="nucleotide sequence ID" value="NZ_CP119993.1"/>
</dbReference>
<comment type="caution">
    <text evidence="1">The sequence shown here is derived from an EMBL/GenBank/DDBJ whole genome shotgun (WGS) entry which is preliminary data.</text>
</comment>
<organism evidence="1 2">
    <name type="scientific">Halomarina halobia</name>
    <dbReference type="NCBI Taxonomy" id="3033386"/>
    <lineage>
        <taxon>Archaea</taxon>
        <taxon>Methanobacteriati</taxon>
        <taxon>Methanobacteriota</taxon>
        <taxon>Stenosarchaea group</taxon>
        <taxon>Halobacteria</taxon>
        <taxon>Halobacteriales</taxon>
        <taxon>Natronomonadaceae</taxon>
        <taxon>Halomarina</taxon>
    </lineage>
</organism>
<dbReference type="AlphaFoldDB" id="A0ABD6ADG7"/>
<reference evidence="1 2" key="1">
    <citation type="journal article" date="2019" name="Int. J. Syst. Evol. Microbiol.">
        <title>The Global Catalogue of Microorganisms (GCM) 10K type strain sequencing project: providing services to taxonomists for standard genome sequencing and annotation.</title>
        <authorList>
            <consortium name="The Broad Institute Genomics Platform"/>
            <consortium name="The Broad Institute Genome Sequencing Center for Infectious Disease"/>
            <person name="Wu L."/>
            <person name="Ma J."/>
        </authorList>
    </citation>
    <scope>NUCLEOTIDE SEQUENCE [LARGE SCALE GENOMIC DNA]</scope>
    <source>
        <strain evidence="1 2">PSR21</strain>
    </source>
</reference>
<name>A0ABD6ADG7_9EURY</name>
<accession>A0ABD6ADG7</accession>
<sequence>MTSSKVRGSGRSPKVKRMIDKYGLGDAGEELEARWTRIDDRWSLRDLAAWFNKRLLRNAMSEAGMNSVEEEIDNLYRLLTDDEVSGASRIQIERRLERAGLEPDELQRDFVSYQAIRTYLLKYRNAERVKDDRDQREKVAERVQKLAGRTATVTESQLEQLQAGGDLDVGPFRTMVDVRIYCEDCNTQYTVDELLEEGGCDCAAGTA</sequence>
<gene>
    <name evidence="1" type="primary">rdfA</name>
    <name evidence="1" type="ORF">ACFQPE_16040</name>
</gene>